<protein>
    <submittedName>
        <fullName evidence="1">Uncharacterized protein</fullName>
    </submittedName>
</protein>
<proteinExistence type="predicted"/>
<dbReference type="EMBL" id="BPLQ01015548">
    <property type="protein sequence ID" value="GIY88945.1"/>
    <property type="molecule type" value="Genomic_DNA"/>
</dbReference>
<name>A0AAV4X181_9ARAC</name>
<dbReference type="AlphaFoldDB" id="A0AAV4X181"/>
<sequence length="101" mass="11367">MAQPGLEPETCGIERQSASQLIQLLIPEIKEIVIRKKLSSSFKHELPISVPVIGGRIRHRGMHLTNGDIVSLVNAQQKIYPAQIRCLLQDWYLQKSALVAR</sequence>
<gene>
    <name evidence="1" type="ORF">CDAR_435101</name>
</gene>
<accession>A0AAV4X181</accession>
<dbReference type="Proteomes" id="UP001054837">
    <property type="component" value="Unassembled WGS sequence"/>
</dbReference>
<evidence type="ECO:0000313" key="1">
    <source>
        <dbReference type="EMBL" id="GIY88945.1"/>
    </source>
</evidence>
<organism evidence="1 2">
    <name type="scientific">Caerostris darwini</name>
    <dbReference type="NCBI Taxonomy" id="1538125"/>
    <lineage>
        <taxon>Eukaryota</taxon>
        <taxon>Metazoa</taxon>
        <taxon>Ecdysozoa</taxon>
        <taxon>Arthropoda</taxon>
        <taxon>Chelicerata</taxon>
        <taxon>Arachnida</taxon>
        <taxon>Araneae</taxon>
        <taxon>Araneomorphae</taxon>
        <taxon>Entelegynae</taxon>
        <taxon>Araneoidea</taxon>
        <taxon>Araneidae</taxon>
        <taxon>Caerostris</taxon>
    </lineage>
</organism>
<comment type="caution">
    <text evidence="1">The sequence shown here is derived from an EMBL/GenBank/DDBJ whole genome shotgun (WGS) entry which is preliminary data.</text>
</comment>
<evidence type="ECO:0000313" key="2">
    <source>
        <dbReference type="Proteomes" id="UP001054837"/>
    </source>
</evidence>
<keyword evidence="2" id="KW-1185">Reference proteome</keyword>
<reference evidence="1 2" key="1">
    <citation type="submission" date="2021-06" db="EMBL/GenBank/DDBJ databases">
        <title>Caerostris darwini draft genome.</title>
        <authorList>
            <person name="Kono N."/>
            <person name="Arakawa K."/>
        </authorList>
    </citation>
    <scope>NUCLEOTIDE SEQUENCE [LARGE SCALE GENOMIC DNA]</scope>
</reference>